<dbReference type="EMBL" id="JACEIP010000022">
    <property type="protein sequence ID" value="MBA4543825.1"/>
    <property type="molecule type" value="Genomic_DNA"/>
</dbReference>
<dbReference type="AlphaFoldDB" id="A0A7W2AJ16"/>
<dbReference type="RefSeq" id="WP_033099971.1">
    <property type="nucleotide sequence ID" value="NZ_JACEIP010000022.1"/>
</dbReference>
<gene>
    <name evidence="1" type="ORF">H1164_13100</name>
</gene>
<accession>A0A7W2AJ16</accession>
<sequence length="99" mass="11161">MGRSQKQKGYRRESEFAKLIGGRRVALSGALKSLGDELTGDVEGLGLRWEVKARKDGFKTLYGWLEEPAIEALAVKADRKEWLVVIPLDKFLEGWTPNE</sequence>
<dbReference type="Proteomes" id="UP000530514">
    <property type="component" value="Unassembled WGS sequence"/>
</dbReference>
<organism evidence="1 2">
    <name type="scientific">Thermoactinomyces daqus</name>
    <dbReference type="NCBI Taxonomy" id="1329516"/>
    <lineage>
        <taxon>Bacteria</taxon>
        <taxon>Bacillati</taxon>
        <taxon>Bacillota</taxon>
        <taxon>Bacilli</taxon>
        <taxon>Bacillales</taxon>
        <taxon>Thermoactinomycetaceae</taxon>
        <taxon>Thermoactinomyces</taxon>
    </lineage>
</organism>
<proteinExistence type="predicted"/>
<evidence type="ECO:0000313" key="1">
    <source>
        <dbReference type="EMBL" id="MBA4543825.1"/>
    </source>
</evidence>
<comment type="caution">
    <text evidence="1">The sequence shown here is derived from an EMBL/GenBank/DDBJ whole genome shotgun (WGS) entry which is preliminary data.</text>
</comment>
<protein>
    <submittedName>
        <fullName evidence="1">Uncharacterized protein</fullName>
    </submittedName>
</protein>
<dbReference type="OrthoDB" id="2968839at2"/>
<keyword evidence="2" id="KW-1185">Reference proteome</keyword>
<reference evidence="1 2" key="1">
    <citation type="submission" date="2020-07" db="EMBL/GenBank/DDBJ databases">
        <authorList>
            <person name="Feng H."/>
        </authorList>
    </citation>
    <scope>NUCLEOTIDE SEQUENCE [LARGE SCALE GENOMIC DNA]</scope>
    <source>
        <strain evidence="2">s-11</strain>
    </source>
</reference>
<evidence type="ECO:0000313" key="2">
    <source>
        <dbReference type="Proteomes" id="UP000530514"/>
    </source>
</evidence>
<name>A0A7W2AJ16_9BACL</name>